<name>A0A3Q8C4T4_LOCMI</name>
<protein>
    <submittedName>
        <fullName evidence="7">Cuticular protein 66D</fullName>
    </submittedName>
</protein>
<dbReference type="EMBL" id="MF326210">
    <property type="protein sequence ID" value="ATX63084.1"/>
    <property type="molecule type" value="mRNA"/>
</dbReference>
<dbReference type="Pfam" id="PF00379">
    <property type="entry name" value="Chitin_bind_4"/>
    <property type="match status" value="1"/>
</dbReference>
<reference evidence="7" key="1">
    <citation type="submission" date="2017-06" db="EMBL/GenBank/DDBJ databases">
        <title>Identification and characterization of cuticle protein genes based on the Locusta migratoria transcriptome.</title>
        <authorList>
            <person name="Zhao X."/>
            <person name="Yang Y."/>
            <person name="Zhang J."/>
        </authorList>
    </citation>
    <scope>NUCLEOTIDE SEQUENCE</scope>
</reference>
<comment type="function">
    <text evidence="3">Component of the cuticle of migratory locust which contains more than 100 different structural proteins.</text>
</comment>
<feature type="compositionally biased region" description="Low complexity" evidence="5">
    <location>
        <begin position="277"/>
        <end position="296"/>
    </location>
</feature>
<organism evidence="7">
    <name type="scientific">Locusta migratoria</name>
    <name type="common">Migratory locust</name>
    <dbReference type="NCBI Taxonomy" id="7004"/>
    <lineage>
        <taxon>Eukaryota</taxon>
        <taxon>Metazoa</taxon>
        <taxon>Ecdysozoa</taxon>
        <taxon>Arthropoda</taxon>
        <taxon>Hexapoda</taxon>
        <taxon>Insecta</taxon>
        <taxon>Pterygota</taxon>
        <taxon>Neoptera</taxon>
        <taxon>Polyneoptera</taxon>
        <taxon>Orthoptera</taxon>
        <taxon>Caelifera</taxon>
        <taxon>Acrididea</taxon>
        <taxon>Acridomorpha</taxon>
        <taxon>Acridoidea</taxon>
        <taxon>Acrididae</taxon>
        <taxon>Oedipodinae</taxon>
        <taxon>Locusta</taxon>
    </lineage>
</organism>
<feature type="signal peptide" evidence="6">
    <location>
        <begin position="1"/>
        <end position="21"/>
    </location>
</feature>
<proteinExistence type="evidence at transcript level"/>
<dbReference type="AlphaFoldDB" id="A0A3Q8C4T4"/>
<evidence type="ECO:0000256" key="3">
    <source>
        <dbReference type="ARBA" id="ARBA00037307"/>
    </source>
</evidence>
<dbReference type="PROSITE" id="PS51155">
    <property type="entry name" value="CHIT_BIND_RR_2"/>
    <property type="match status" value="1"/>
</dbReference>
<dbReference type="PRINTS" id="PR00947">
    <property type="entry name" value="CUTICLE"/>
</dbReference>
<evidence type="ECO:0000256" key="6">
    <source>
        <dbReference type="SAM" id="SignalP"/>
    </source>
</evidence>
<accession>A0A3Q8C4T4</accession>
<feature type="chain" id="PRO_5018610242" evidence="6">
    <location>
        <begin position="22"/>
        <end position="322"/>
    </location>
</feature>
<evidence type="ECO:0000256" key="4">
    <source>
        <dbReference type="PROSITE-ProRule" id="PRU00497"/>
    </source>
</evidence>
<dbReference type="PANTHER" id="PTHR12236">
    <property type="entry name" value="STRUCTURAL CONTITUENT OF CUTICLE"/>
    <property type="match status" value="1"/>
</dbReference>
<keyword evidence="2" id="KW-0677">Repeat</keyword>
<sequence length="322" mass="34231">MNCALKVLAWVMLALATRARAGGVTYVSAPQAGAQQYQAQQQALSAGQYQAALAAAQQQAQYQAAAAAQQPVQYQAAAAQPQYQAAAAQPQYQAAAAQPQYQAAAAQPQYQAAAAQPQYQAQYRAAAQQQAQYQAAARVQAAAQQQAQYQAAGGQPQPQPQQLARQPLPEDYDPNPQYQFAFDVRDDQFTNYQNRKEQREGDKISGSYSVVDSDGFIRTVKYTADPLEGFKAQVTREPTDIVVKIPTPTPPPQAQPLSIPAGPQYIQGGAGAAYQGQAAAQQRSLPPGAGLGVLPPGARPKAVGYSAQQPGAPPVQFQAYQQ</sequence>
<keyword evidence="6" id="KW-0732">Signal</keyword>
<feature type="region of interest" description="Disordered" evidence="5">
    <location>
        <begin position="277"/>
        <end position="322"/>
    </location>
</feature>
<dbReference type="PROSITE" id="PS00233">
    <property type="entry name" value="CHIT_BIND_RR_1"/>
    <property type="match status" value="1"/>
</dbReference>
<feature type="compositionally biased region" description="Low complexity" evidence="5">
    <location>
        <begin position="148"/>
        <end position="169"/>
    </location>
</feature>
<evidence type="ECO:0000256" key="5">
    <source>
        <dbReference type="SAM" id="MobiDB-lite"/>
    </source>
</evidence>
<evidence type="ECO:0000256" key="1">
    <source>
        <dbReference type="ARBA" id="ARBA00022460"/>
    </source>
</evidence>
<dbReference type="InterPro" id="IPR031311">
    <property type="entry name" value="CHIT_BIND_RR_consensus"/>
</dbReference>
<dbReference type="InterPro" id="IPR000618">
    <property type="entry name" value="Insect_cuticle"/>
</dbReference>
<dbReference type="PANTHER" id="PTHR12236:SF18">
    <property type="entry name" value="CUTICULAR PROTEIN 66D"/>
    <property type="match status" value="1"/>
</dbReference>
<dbReference type="GO" id="GO:0042302">
    <property type="term" value="F:structural constituent of cuticle"/>
    <property type="evidence" value="ECO:0007669"/>
    <property type="project" value="UniProtKB-UniRule"/>
</dbReference>
<dbReference type="InterPro" id="IPR051217">
    <property type="entry name" value="Insect_Cuticle_Struc_Prot"/>
</dbReference>
<evidence type="ECO:0000313" key="7">
    <source>
        <dbReference type="EMBL" id="ATX63084.1"/>
    </source>
</evidence>
<dbReference type="GO" id="GO:0005615">
    <property type="term" value="C:extracellular space"/>
    <property type="evidence" value="ECO:0007669"/>
    <property type="project" value="TreeGrafter"/>
</dbReference>
<dbReference type="GO" id="GO:0031012">
    <property type="term" value="C:extracellular matrix"/>
    <property type="evidence" value="ECO:0007669"/>
    <property type="project" value="TreeGrafter"/>
</dbReference>
<keyword evidence="1 4" id="KW-0193">Cuticle</keyword>
<feature type="region of interest" description="Disordered" evidence="5">
    <location>
        <begin position="148"/>
        <end position="178"/>
    </location>
</feature>
<evidence type="ECO:0000256" key="2">
    <source>
        <dbReference type="ARBA" id="ARBA00022737"/>
    </source>
</evidence>